<feature type="compositionally biased region" description="Acidic residues" evidence="1">
    <location>
        <begin position="414"/>
        <end position="431"/>
    </location>
</feature>
<evidence type="ECO:0000313" key="2">
    <source>
        <dbReference type="EMBL" id="MDI1492648.1"/>
    </source>
</evidence>
<name>A0AA43TYG9_9LECA</name>
<proteinExistence type="predicted"/>
<feature type="compositionally biased region" description="Acidic residues" evidence="1">
    <location>
        <begin position="63"/>
        <end position="83"/>
    </location>
</feature>
<organism evidence="2 3">
    <name type="scientific">Ramalina farinacea</name>
    <dbReference type="NCBI Taxonomy" id="258253"/>
    <lineage>
        <taxon>Eukaryota</taxon>
        <taxon>Fungi</taxon>
        <taxon>Dikarya</taxon>
        <taxon>Ascomycota</taxon>
        <taxon>Pezizomycotina</taxon>
        <taxon>Lecanoromycetes</taxon>
        <taxon>OSLEUM clade</taxon>
        <taxon>Lecanoromycetidae</taxon>
        <taxon>Lecanorales</taxon>
        <taxon>Lecanorineae</taxon>
        <taxon>Ramalinaceae</taxon>
        <taxon>Ramalina</taxon>
    </lineage>
</organism>
<comment type="caution">
    <text evidence="2">The sequence shown here is derived from an EMBL/GenBank/DDBJ whole genome shotgun (WGS) entry which is preliminary data.</text>
</comment>
<dbReference type="InterPro" id="IPR012808">
    <property type="entry name" value="CHP02453"/>
</dbReference>
<keyword evidence="3" id="KW-1185">Reference proteome</keyword>
<dbReference type="PANTHER" id="PTHR36452:SF1">
    <property type="entry name" value="DUF2461 DOMAIN-CONTAINING PROTEIN"/>
    <property type="match status" value="1"/>
</dbReference>
<evidence type="ECO:0000256" key="1">
    <source>
        <dbReference type="SAM" id="MobiDB-lite"/>
    </source>
</evidence>
<sequence>MPQRRSHFPGSSSNATPAKRALSPPPSTITPPSRQSKRLKSSPVTASTTKTTPKKSPYFEQPTDTEPESEIEAEGSGYEDEDASVAPTSASSASEAESEYASEEDVKPKKKGPRGRKPGSGAKATPNGVIVKGKAGQELWRPGVKVDMEAGEAVFIPLPKAREAGKTPYSPSTIHPNTLLFLGDLRQNNDREWLKMHDADYRQSKKDWDEFVESLTEKIIEKDDTIPELPPKDLTFRIYRDIRFSPDPTPYKSHFSAAWSRTGRKGPYAGYYVQIQPGGSFVGAGVWHPEAAPLALLRKSVDKKSGALKEVLKGDRLRKEFLDRCEKKDESVVKKFVAINAENALKTKPRDYEATHPDIALLRLRNYTIGKKLKDDEVQGKGSLGRISDLIGILTPFVSANSRVTYLNSVVMPDDPEDSSSSEDDEEESEEGVAANGEDGVSSGEESDEESEGE</sequence>
<feature type="compositionally biased region" description="Acidic residues" evidence="1">
    <location>
        <begin position="445"/>
        <end position="454"/>
    </location>
</feature>
<dbReference type="AlphaFoldDB" id="A0AA43TYG9"/>
<feature type="compositionally biased region" description="Low complexity" evidence="1">
    <location>
        <begin position="84"/>
        <end position="95"/>
    </location>
</feature>
<accession>A0AA43TYG9</accession>
<dbReference type="EMBL" id="JAPUFD010000020">
    <property type="protein sequence ID" value="MDI1492648.1"/>
    <property type="molecule type" value="Genomic_DNA"/>
</dbReference>
<feature type="region of interest" description="Disordered" evidence="1">
    <location>
        <begin position="410"/>
        <end position="454"/>
    </location>
</feature>
<dbReference type="PANTHER" id="PTHR36452">
    <property type="entry name" value="CHROMOSOME 12, WHOLE GENOME SHOTGUN SEQUENCE"/>
    <property type="match status" value="1"/>
</dbReference>
<evidence type="ECO:0000313" key="3">
    <source>
        <dbReference type="Proteomes" id="UP001161017"/>
    </source>
</evidence>
<feature type="compositionally biased region" description="Low complexity" evidence="1">
    <location>
        <begin position="41"/>
        <end position="56"/>
    </location>
</feature>
<gene>
    <name evidence="2" type="ORF">OHK93_004430</name>
</gene>
<feature type="compositionally biased region" description="Basic residues" evidence="1">
    <location>
        <begin position="108"/>
        <end position="117"/>
    </location>
</feature>
<reference evidence="2" key="1">
    <citation type="journal article" date="2023" name="Genome Biol. Evol.">
        <title>First Whole Genome Sequence and Flow Cytometry Genome Size Data for the Lichen-Forming Fungus Ramalina farinacea (Ascomycota).</title>
        <authorList>
            <person name="Llewellyn T."/>
            <person name="Mian S."/>
            <person name="Hill R."/>
            <person name="Leitch I.J."/>
            <person name="Gaya E."/>
        </authorList>
    </citation>
    <scope>NUCLEOTIDE SEQUENCE</scope>
    <source>
        <strain evidence="2">LIQ254RAFAR</strain>
    </source>
</reference>
<dbReference type="Pfam" id="PF09365">
    <property type="entry name" value="DUF2461"/>
    <property type="match status" value="1"/>
</dbReference>
<dbReference type="NCBIfam" id="TIGR02453">
    <property type="entry name" value="TIGR02453 family protein"/>
    <property type="match status" value="1"/>
</dbReference>
<feature type="region of interest" description="Disordered" evidence="1">
    <location>
        <begin position="1"/>
        <end position="128"/>
    </location>
</feature>
<protein>
    <submittedName>
        <fullName evidence="2">Uncharacterized protein</fullName>
    </submittedName>
</protein>
<dbReference type="Proteomes" id="UP001161017">
    <property type="component" value="Unassembled WGS sequence"/>
</dbReference>